<dbReference type="InterPro" id="IPR024990">
    <property type="entry name" value="Apc1"/>
</dbReference>
<dbReference type="InterPro" id="IPR048971">
    <property type="entry name" value="Apc1_3rd"/>
</dbReference>
<keyword evidence="7" id="KW-0812">Transmembrane</keyword>
<name>A0A0L0HN32_SPIPD</name>
<accession>A0A0L0HN32</accession>
<dbReference type="eggNOG" id="KOG1858">
    <property type="taxonomic scope" value="Eukaryota"/>
</dbReference>
<feature type="domain" description="Anaphase-promoting complex subunit 1 N-terminal" evidence="8">
    <location>
        <begin position="41"/>
        <end position="157"/>
    </location>
</feature>
<evidence type="ECO:0000256" key="2">
    <source>
        <dbReference type="ARBA" id="ARBA00022618"/>
    </source>
</evidence>
<evidence type="ECO:0000259" key="9">
    <source>
        <dbReference type="Pfam" id="PF18122"/>
    </source>
</evidence>
<keyword evidence="7" id="KW-0472">Membrane</keyword>
<dbReference type="GeneID" id="27686273"/>
<feature type="compositionally biased region" description="Basic and acidic residues" evidence="6">
    <location>
        <begin position="408"/>
        <end position="431"/>
    </location>
</feature>
<evidence type="ECO:0000313" key="12">
    <source>
        <dbReference type="EMBL" id="KND02224.1"/>
    </source>
</evidence>
<feature type="domain" description="Anaphase-promoting complex subunit 1 middle" evidence="10">
    <location>
        <begin position="734"/>
        <end position="799"/>
    </location>
</feature>
<evidence type="ECO:0000259" key="8">
    <source>
        <dbReference type="Pfam" id="PF12859"/>
    </source>
</evidence>
<evidence type="ECO:0000256" key="5">
    <source>
        <dbReference type="ARBA" id="ARBA00023306"/>
    </source>
</evidence>
<dbReference type="FunCoup" id="A0A0L0HN32">
    <property type="interactions" value="653"/>
</dbReference>
<evidence type="ECO:0000259" key="11">
    <source>
        <dbReference type="Pfam" id="PF21282"/>
    </source>
</evidence>
<dbReference type="VEuPathDB" id="FungiDB:SPPG_02706"/>
<organism evidence="12 13">
    <name type="scientific">Spizellomyces punctatus (strain DAOM BR117)</name>
    <dbReference type="NCBI Taxonomy" id="645134"/>
    <lineage>
        <taxon>Eukaryota</taxon>
        <taxon>Fungi</taxon>
        <taxon>Fungi incertae sedis</taxon>
        <taxon>Chytridiomycota</taxon>
        <taxon>Chytridiomycota incertae sedis</taxon>
        <taxon>Chytridiomycetes</taxon>
        <taxon>Spizellomycetales</taxon>
        <taxon>Spizellomycetaceae</taxon>
        <taxon>Spizellomyces</taxon>
    </lineage>
</organism>
<dbReference type="Pfam" id="PF12859">
    <property type="entry name" value="ANAPC1"/>
    <property type="match status" value="2"/>
</dbReference>
<proteinExistence type="inferred from homology"/>
<feature type="domain" description="Anaphase-promoting complex subunit 1 N-terminal" evidence="8">
    <location>
        <begin position="366"/>
        <end position="509"/>
    </location>
</feature>
<protein>
    <submittedName>
        <fullName evidence="12">Uncharacterized protein</fullName>
    </submittedName>
</protein>
<dbReference type="PANTHER" id="PTHR12827:SF3">
    <property type="entry name" value="ANAPHASE-PROMOTING COMPLEX SUBUNIT 1"/>
    <property type="match status" value="1"/>
</dbReference>
<dbReference type="InterPro" id="IPR046794">
    <property type="entry name" value="Apc1_MidN"/>
</dbReference>
<sequence length="1743" mass="195115">MEFKVLERFVPYAEKAAQVHPYVEDDSPIRYTLLSSGAGRYSYDSEVAIAGWTVFTSRGPFNTVSYTNDRFNRKPVLQAFYADFLLQDVLPSKTSTIDAIKSGQFEKVTQRALVIVFEQSATLHFTDGESVDIPIPYRIERAWPLNLGILVQRKREHGDNTDAPILYSLAHPLDNFRPMDVNTPTGSAAVIHYPTDSKSNPDENVNWDVLFVQSHRQQNPFIVTFDGSQRNHNIWIYNHKLDHLGDTSNPLDCLDPRSYVQTALKPAVTMRLVWSDNLQAGNRRIPHRAEVVFVTENHRGDPIIWFLSPHATDETEFQDAIKSTRRLTAMTVQTANDEQFIFDLFLDIPALSAVPLRATRPSHFDTLILHPDSSLTLWTGYTTSLKCTVPSDFQEADDTGLTGKRRRSGEIPDRPRTDDSRDSPRRVDGRQTLRSPSRASRVIDLKDPVDNRVNMVLSNGKSYRVMLDGEPTSELVARCVEALSYALPVPMFEEFYHRWLAFQGGPTLKWENLRSNDEWIDWLTVFFSFCHKTIEMDDGSIPSVLEPGPHKHLVWLNRYKADTPWQKKLAQKFLQSYPKPTASTMQISFTKSKALFEHYHTGPNFILFLPAIVIVLHLVYEDMKLSILYESAWRRLGQLLLQIARCLGWKDYSFHYQMDGIKPEGIVMIDVQNNIARPLAPFSMASWILNTLRNVKTLTPLEYFSGLPSNGCRSPSGLIRSTLFHQISALFCAMTTSKSSAAEGLVLEMLRQGLSKKDMASLPLGVSLPILQALEECREDPPGDWTAEAYNFIGREDLAEQFGTKLQVSESDAKEPKGFESPPASSDVNTTDGTEAVLTEITKLRFMKDRRIEEVRRMLQSATPSSYKLDIDTSDDKDWTLEQQKHLQILAQRVLALPTGRALLTFGLVSPIPTEAFPIPDLVVAARLPPMNSVVHMEVAKGTPSLLDWPSFHNGVAAGLSVVPNWKHNNGAWIVFNTPAKEEEGKRSLDGKHAGFLLGLGLLGNLRKMNLYDLIDYMNLKHEFTAIALLLGLAATHKGDQDMRHTRLCYSHIEPSDDIPGTPSGLEVKPAAILSVGLLYLESLARLHTEKMLYLLQTMESMENNLPYIHKENCALACGLSLGLITLGRINSVQAAGIADIRLGKRMLKYALGTSQPYIVASATIALGLMYLKTNDTSVADRLKVPQTAFVLKKVRPDILLLRILSRNLILWDQIEPSGEWISSQTPQFILDGSDDLSTGDADMYLQASWNIVAGACFSIGLKYAGSNNMNAFKTLLVQLEQMITLSNAPATTFSQKLNRTIARSCLDVIVTSLSLVVAGSGNVKVLRILRKLHDRSGGDVSYGNHMATNMALGFLFLGGGTCTLGTSNIAVAALVCSLFPRYPLTPDDNRAHLQAFRHLWALAVEPRCLVTQDVQKKELCCVPVNVNVFDETVAGGIREIVMVTPCLLPSYSDIHSIRTDSPRYWPNTLMVASNPIHKDILIKERAMVMQRRIGHLSYMEDPKGSHSPENMSLFNASSAGISDTTSLLKAVETAPELCAFAQYVCPDPSPERSRFFSMVLHECIKLDRPELIRPYLWIDKLMRNLSEELNPTAMWNLKLILEFYEMAGSQAGGRLSKALARPLLPPAFLNQVKAELEIFFRELEASKGNTLGSGVSFEDVLHHLDAEGDASVPDNVLSVAKAYRIYRDWPSVNDMEIIRQSLRMTKISGLREKVLELAGSRQLDKVPQATLQRVLSFVHNSS</sequence>
<dbReference type="InterPro" id="IPR011989">
    <property type="entry name" value="ARM-like"/>
</dbReference>
<dbReference type="Pfam" id="PF20518">
    <property type="entry name" value="Apc1_MidN"/>
    <property type="match status" value="2"/>
</dbReference>
<dbReference type="GO" id="GO:0051301">
    <property type="term" value="P:cell division"/>
    <property type="evidence" value="ECO:0007669"/>
    <property type="project" value="UniProtKB-KW"/>
</dbReference>
<dbReference type="STRING" id="645134.A0A0L0HN32"/>
<feature type="domain" description="Anaphase-promoting complex subunit 1 C-terminal" evidence="9">
    <location>
        <begin position="1531"/>
        <end position="1663"/>
    </location>
</feature>
<feature type="region of interest" description="Disordered" evidence="6">
    <location>
        <begin position="804"/>
        <end position="831"/>
    </location>
</feature>
<evidence type="ECO:0000256" key="4">
    <source>
        <dbReference type="ARBA" id="ARBA00022776"/>
    </source>
</evidence>
<dbReference type="GO" id="GO:0031145">
    <property type="term" value="P:anaphase-promoting complex-dependent catabolic process"/>
    <property type="evidence" value="ECO:0007669"/>
    <property type="project" value="TreeGrafter"/>
</dbReference>
<evidence type="ECO:0000259" key="10">
    <source>
        <dbReference type="Pfam" id="PF20518"/>
    </source>
</evidence>
<feature type="domain" description="Anaphase-promoting complex subunit 1 beta-sandwich" evidence="11">
    <location>
        <begin position="1408"/>
        <end position="1493"/>
    </location>
</feature>
<keyword evidence="3" id="KW-0677">Repeat</keyword>
<dbReference type="GO" id="GO:0005680">
    <property type="term" value="C:anaphase-promoting complex"/>
    <property type="evidence" value="ECO:0007669"/>
    <property type="project" value="InterPro"/>
</dbReference>
<dbReference type="InterPro" id="IPR049255">
    <property type="entry name" value="Apc1_N"/>
</dbReference>
<dbReference type="OMA" id="SVWAVEC"/>
<feature type="transmembrane region" description="Helical" evidence="7">
    <location>
        <begin position="1150"/>
        <end position="1172"/>
    </location>
</feature>
<reference evidence="12 13" key="1">
    <citation type="submission" date="2009-08" db="EMBL/GenBank/DDBJ databases">
        <title>The Genome Sequence of Spizellomyces punctatus strain DAOM BR117.</title>
        <authorList>
            <consortium name="The Broad Institute Genome Sequencing Platform"/>
            <person name="Russ C."/>
            <person name="Cuomo C."/>
            <person name="Shea T."/>
            <person name="Young S.K."/>
            <person name="Zeng Q."/>
            <person name="Koehrsen M."/>
            <person name="Haas B."/>
            <person name="Borodovsky M."/>
            <person name="Guigo R."/>
            <person name="Alvarado L."/>
            <person name="Berlin A."/>
            <person name="Bochicchio J."/>
            <person name="Borenstein D."/>
            <person name="Chapman S."/>
            <person name="Chen Z."/>
            <person name="Engels R."/>
            <person name="Freedman E."/>
            <person name="Gellesch M."/>
            <person name="Goldberg J."/>
            <person name="Griggs A."/>
            <person name="Gujja S."/>
            <person name="Heiman D."/>
            <person name="Hepburn T."/>
            <person name="Howarth C."/>
            <person name="Jen D."/>
            <person name="Larson L."/>
            <person name="Lewis B."/>
            <person name="Mehta T."/>
            <person name="Park D."/>
            <person name="Pearson M."/>
            <person name="Roberts A."/>
            <person name="Saif S."/>
            <person name="Shenoy N."/>
            <person name="Sisk P."/>
            <person name="Stolte C."/>
            <person name="Sykes S."/>
            <person name="Thomson T."/>
            <person name="Walk T."/>
            <person name="White J."/>
            <person name="Yandava C."/>
            <person name="Burger G."/>
            <person name="Gray M.W."/>
            <person name="Holland P.W.H."/>
            <person name="King N."/>
            <person name="Lang F.B.F."/>
            <person name="Roger A.J."/>
            <person name="Ruiz-Trillo I."/>
            <person name="Lander E."/>
            <person name="Nusbaum C."/>
        </authorList>
    </citation>
    <scope>NUCLEOTIDE SEQUENCE [LARGE SCALE GENOMIC DNA]</scope>
    <source>
        <strain evidence="12 13">DAOM BR117</strain>
    </source>
</reference>
<dbReference type="RefSeq" id="XP_016610263.1">
    <property type="nucleotide sequence ID" value="XM_016750991.1"/>
</dbReference>
<dbReference type="InterPro" id="IPR041221">
    <property type="entry name" value="APC1_C"/>
</dbReference>
<evidence type="ECO:0000313" key="13">
    <source>
        <dbReference type="Proteomes" id="UP000053201"/>
    </source>
</evidence>
<dbReference type="GO" id="GO:0007091">
    <property type="term" value="P:metaphase/anaphase transition of mitotic cell cycle"/>
    <property type="evidence" value="ECO:0007669"/>
    <property type="project" value="TreeGrafter"/>
</dbReference>
<comment type="similarity">
    <text evidence="1">Belongs to the APC1 family.</text>
</comment>
<evidence type="ECO:0000256" key="3">
    <source>
        <dbReference type="ARBA" id="ARBA00022737"/>
    </source>
</evidence>
<dbReference type="Pfam" id="PF21282">
    <property type="entry name" value="APC1_3rd"/>
    <property type="match status" value="1"/>
</dbReference>
<feature type="domain" description="Anaphase-promoting complex subunit 1 middle" evidence="10">
    <location>
        <begin position="607"/>
        <end position="659"/>
    </location>
</feature>
<evidence type="ECO:0000256" key="6">
    <source>
        <dbReference type="SAM" id="MobiDB-lite"/>
    </source>
</evidence>
<dbReference type="Pfam" id="PF18122">
    <property type="entry name" value="APC1_C"/>
    <property type="match status" value="1"/>
</dbReference>
<dbReference type="GO" id="GO:0060090">
    <property type="term" value="F:molecular adaptor activity"/>
    <property type="evidence" value="ECO:0007669"/>
    <property type="project" value="TreeGrafter"/>
</dbReference>
<dbReference type="GO" id="GO:0070979">
    <property type="term" value="P:protein K11-linked ubiquitination"/>
    <property type="evidence" value="ECO:0007669"/>
    <property type="project" value="TreeGrafter"/>
</dbReference>
<dbReference type="InParanoid" id="A0A0L0HN32"/>
<keyword evidence="4" id="KW-0498">Mitosis</keyword>
<evidence type="ECO:0000256" key="7">
    <source>
        <dbReference type="SAM" id="Phobius"/>
    </source>
</evidence>
<keyword evidence="7" id="KW-1133">Transmembrane helix</keyword>
<keyword evidence="5" id="KW-0131">Cell cycle</keyword>
<dbReference type="OrthoDB" id="26401at2759"/>
<keyword evidence="13" id="KW-1185">Reference proteome</keyword>
<dbReference type="EMBL" id="KQ257453">
    <property type="protein sequence ID" value="KND02224.1"/>
    <property type="molecule type" value="Genomic_DNA"/>
</dbReference>
<dbReference type="PANTHER" id="PTHR12827">
    <property type="entry name" value="MEIOTIC CHECKPOINT REGULATOR TSG24 FAMILY MEMBER"/>
    <property type="match status" value="1"/>
</dbReference>
<evidence type="ECO:0000256" key="1">
    <source>
        <dbReference type="ARBA" id="ARBA00010547"/>
    </source>
</evidence>
<feature type="region of interest" description="Disordered" evidence="6">
    <location>
        <begin position="393"/>
        <end position="438"/>
    </location>
</feature>
<keyword evidence="2" id="KW-0132">Cell division</keyword>
<dbReference type="Gene3D" id="1.25.10.10">
    <property type="entry name" value="Leucine-rich Repeat Variant"/>
    <property type="match status" value="2"/>
</dbReference>
<gene>
    <name evidence="12" type="ORF">SPPG_02706</name>
</gene>
<dbReference type="Proteomes" id="UP000053201">
    <property type="component" value="Unassembled WGS sequence"/>
</dbReference>